<dbReference type="InterPro" id="IPR038354">
    <property type="entry name" value="VKOR_sf"/>
</dbReference>
<dbReference type="Gene3D" id="1.20.1440.130">
    <property type="entry name" value="VKOR domain"/>
    <property type="match status" value="1"/>
</dbReference>
<dbReference type="EMBL" id="JALJOS010000047">
    <property type="protein sequence ID" value="KAK9819427.1"/>
    <property type="molecule type" value="Genomic_DNA"/>
</dbReference>
<keyword evidence="8" id="KW-1015">Disulfide bond</keyword>
<dbReference type="Gene3D" id="3.40.30.10">
    <property type="entry name" value="Glutaredoxin"/>
    <property type="match status" value="1"/>
</dbReference>
<dbReference type="InterPro" id="IPR044698">
    <property type="entry name" value="VKOR/LTO1"/>
</dbReference>
<evidence type="ECO:0000256" key="6">
    <source>
        <dbReference type="ARBA" id="ARBA00023002"/>
    </source>
</evidence>
<keyword evidence="7 10" id="KW-0472">Membrane</keyword>
<keyword evidence="3 10" id="KW-0812">Transmembrane</keyword>
<evidence type="ECO:0000256" key="1">
    <source>
        <dbReference type="ARBA" id="ARBA00004141"/>
    </source>
</evidence>
<comment type="subcellular location">
    <subcellularLocation>
        <location evidence="1">Membrane</location>
        <topology evidence="1">Multi-pass membrane protein</topology>
    </subcellularLocation>
</comment>
<reference evidence="12 13" key="1">
    <citation type="journal article" date="2024" name="Nat. Commun.">
        <title>Phylogenomics reveals the evolutionary origins of lichenization in chlorophyte algae.</title>
        <authorList>
            <person name="Puginier C."/>
            <person name="Libourel C."/>
            <person name="Otte J."/>
            <person name="Skaloud P."/>
            <person name="Haon M."/>
            <person name="Grisel S."/>
            <person name="Petersen M."/>
            <person name="Berrin J.G."/>
            <person name="Delaux P.M."/>
            <person name="Dal Grande F."/>
            <person name="Keller J."/>
        </authorList>
    </citation>
    <scope>NUCLEOTIDE SEQUENCE [LARGE SCALE GENOMIC DNA]</scope>
    <source>
        <strain evidence="12 13">SAG 2145</strain>
    </source>
</reference>
<feature type="domain" description="Vitamin K epoxide reductase" evidence="11">
    <location>
        <begin position="46"/>
        <end position="180"/>
    </location>
</feature>
<keyword evidence="5 10" id="KW-1133">Transmembrane helix</keyword>
<keyword evidence="13" id="KW-1185">Reference proteome</keyword>
<evidence type="ECO:0000256" key="8">
    <source>
        <dbReference type="ARBA" id="ARBA00023157"/>
    </source>
</evidence>
<evidence type="ECO:0000313" key="13">
    <source>
        <dbReference type="Proteomes" id="UP001438707"/>
    </source>
</evidence>
<feature type="transmembrane region" description="Helical" evidence="10">
    <location>
        <begin position="131"/>
        <end position="151"/>
    </location>
</feature>
<evidence type="ECO:0000256" key="7">
    <source>
        <dbReference type="ARBA" id="ARBA00023136"/>
    </source>
</evidence>
<dbReference type="AlphaFoldDB" id="A0AAW1QDE3"/>
<dbReference type="SMART" id="SM00756">
    <property type="entry name" value="VKc"/>
    <property type="match status" value="1"/>
</dbReference>
<evidence type="ECO:0000256" key="2">
    <source>
        <dbReference type="ARBA" id="ARBA00006214"/>
    </source>
</evidence>
<name>A0AAW1QDE3_9CHLO</name>
<sequence length="327" mass="34028">MLRLSLHADSCYDCAAAQRDRQQAPALFDSRPDPSSPQPNAPKQGDDLPYWLVAILASLGALQTGYLTYTKLTEGGVVCPLGGGCSTVLSSDYATVFGIPLTLVGCLAYSSVAGLGIAGQRSGGGSTLQRITLAGGVALAATSANLLYILATKFGGEPCTWCLSSAILSFAIFGAALQSFDLRQLRQLALPGAGIAASVTIGLSIAWSGASSPAAADFSFDLAYQPVMVRESSPANAPALAKRLREAGAKMYGAFWCTHCHDQKEEFGKEAMADFPYVECYPNGVHNGTGVAQACIDAGVKAFPTWIINGQLVEGQQSFAALEAALK</sequence>
<dbReference type="GO" id="GO:0016491">
    <property type="term" value="F:oxidoreductase activity"/>
    <property type="evidence" value="ECO:0007669"/>
    <property type="project" value="UniProtKB-KW"/>
</dbReference>
<dbReference type="InterPro" id="IPR036249">
    <property type="entry name" value="Thioredoxin-like_sf"/>
</dbReference>
<gene>
    <name evidence="12" type="ORF">WJX74_002322</name>
</gene>
<evidence type="ECO:0000259" key="11">
    <source>
        <dbReference type="SMART" id="SM00756"/>
    </source>
</evidence>
<feature type="transmembrane region" description="Helical" evidence="10">
    <location>
        <begin position="163"/>
        <end position="181"/>
    </location>
</feature>
<evidence type="ECO:0000313" key="12">
    <source>
        <dbReference type="EMBL" id="KAK9819427.1"/>
    </source>
</evidence>
<dbReference type="CDD" id="cd12916">
    <property type="entry name" value="VKOR_1"/>
    <property type="match status" value="1"/>
</dbReference>
<comment type="similarity">
    <text evidence="2">Belongs to the VKOR family.</text>
</comment>
<organism evidence="12 13">
    <name type="scientific">Apatococcus lobatus</name>
    <dbReference type="NCBI Taxonomy" id="904363"/>
    <lineage>
        <taxon>Eukaryota</taxon>
        <taxon>Viridiplantae</taxon>
        <taxon>Chlorophyta</taxon>
        <taxon>core chlorophytes</taxon>
        <taxon>Trebouxiophyceae</taxon>
        <taxon>Chlorellales</taxon>
        <taxon>Chlorellaceae</taxon>
        <taxon>Apatococcus</taxon>
    </lineage>
</organism>
<dbReference type="Proteomes" id="UP001438707">
    <property type="component" value="Unassembled WGS sequence"/>
</dbReference>
<protein>
    <recommendedName>
        <fullName evidence="11">Vitamin K epoxide reductase domain-containing protein</fullName>
    </recommendedName>
</protein>
<feature type="transmembrane region" description="Helical" evidence="10">
    <location>
        <begin position="97"/>
        <end position="119"/>
    </location>
</feature>
<keyword evidence="4" id="KW-0874">Quinone</keyword>
<keyword evidence="6" id="KW-0560">Oxidoreductase</keyword>
<evidence type="ECO:0000256" key="9">
    <source>
        <dbReference type="ARBA" id="ARBA00023284"/>
    </source>
</evidence>
<dbReference type="PANTHER" id="PTHR34573">
    <property type="entry name" value="VKC DOMAIN-CONTAINING PROTEIN"/>
    <property type="match status" value="1"/>
</dbReference>
<dbReference type="InterPro" id="IPR012932">
    <property type="entry name" value="VKOR"/>
</dbReference>
<feature type="transmembrane region" description="Helical" evidence="10">
    <location>
        <begin position="48"/>
        <end position="67"/>
    </location>
</feature>
<comment type="caution">
    <text evidence="12">The sequence shown here is derived from an EMBL/GenBank/DDBJ whole genome shotgun (WGS) entry which is preliminary data.</text>
</comment>
<dbReference type="PANTHER" id="PTHR34573:SF1">
    <property type="entry name" value="VITAMIN K EPOXIDE REDUCTASE DOMAIN-CONTAINING PROTEIN"/>
    <property type="match status" value="1"/>
</dbReference>
<evidence type="ECO:0000256" key="10">
    <source>
        <dbReference type="SAM" id="Phobius"/>
    </source>
</evidence>
<feature type="transmembrane region" description="Helical" evidence="10">
    <location>
        <begin position="188"/>
        <end position="210"/>
    </location>
</feature>
<keyword evidence="9" id="KW-0676">Redox-active center</keyword>
<dbReference type="Pfam" id="PF07884">
    <property type="entry name" value="VKOR"/>
    <property type="match status" value="1"/>
</dbReference>
<evidence type="ECO:0000256" key="4">
    <source>
        <dbReference type="ARBA" id="ARBA00022719"/>
    </source>
</evidence>
<dbReference type="GO" id="GO:0048038">
    <property type="term" value="F:quinone binding"/>
    <property type="evidence" value="ECO:0007669"/>
    <property type="project" value="UniProtKB-KW"/>
</dbReference>
<proteinExistence type="inferred from homology"/>
<dbReference type="GO" id="GO:0016020">
    <property type="term" value="C:membrane"/>
    <property type="evidence" value="ECO:0007669"/>
    <property type="project" value="UniProtKB-SubCell"/>
</dbReference>
<accession>A0AAW1QDE3</accession>
<evidence type="ECO:0000256" key="3">
    <source>
        <dbReference type="ARBA" id="ARBA00022692"/>
    </source>
</evidence>
<dbReference type="SUPFAM" id="SSF52833">
    <property type="entry name" value="Thioredoxin-like"/>
    <property type="match status" value="1"/>
</dbReference>
<evidence type="ECO:0000256" key="5">
    <source>
        <dbReference type="ARBA" id="ARBA00022989"/>
    </source>
</evidence>